<feature type="transmembrane region" description="Helical" evidence="6">
    <location>
        <begin position="56"/>
        <end position="75"/>
    </location>
</feature>
<feature type="transmembrane region" description="Helical" evidence="6">
    <location>
        <begin position="318"/>
        <end position="345"/>
    </location>
</feature>
<feature type="transmembrane region" description="Helical" evidence="6">
    <location>
        <begin position="147"/>
        <end position="169"/>
    </location>
</feature>
<proteinExistence type="predicted"/>
<feature type="transmembrane region" description="Helical" evidence="6">
    <location>
        <begin position="292"/>
        <end position="312"/>
    </location>
</feature>
<keyword evidence="2" id="KW-0813">Transport</keyword>
<dbReference type="PROSITE" id="PS50850">
    <property type="entry name" value="MFS"/>
    <property type="match status" value="1"/>
</dbReference>
<feature type="transmembrane region" description="Helical" evidence="6">
    <location>
        <begin position="357"/>
        <end position="377"/>
    </location>
</feature>
<feature type="transmembrane region" description="Helical" evidence="6">
    <location>
        <begin position="111"/>
        <end position="135"/>
    </location>
</feature>
<name>A0ABP8ZF49_9ACTN</name>
<keyword evidence="9" id="KW-1185">Reference proteome</keyword>
<evidence type="ECO:0000256" key="6">
    <source>
        <dbReference type="SAM" id="Phobius"/>
    </source>
</evidence>
<feature type="transmembrane region" description="Helical" evidence="6">
    <location>
        <begin position="21"/>
        <end position="44"/>
    </location>
</feature>
<protein>
    <submittedName>
        <fullName evidence="8">Multidrug efflux MFS transporter NorA</fullName>
    </submittedName>
</protein>
<evidence type="ECO:0000313" key="8">
    <source>
        <dbReference type="EMBL" id="GAA4754794.1"/>
    </source>
</evidence>
<comment type="subcellular location">
    <subcellularLocation>
        <location evidence="1">Cell membrane</location>
        <topology evidence="1">Multi-pass membrane protein</topology>
    </subcellularLocation>
</comment>
<keyword evidence="4 6" id="KW-1133">Transmembrane helix</keyword>
<evidence type="ECO:0000256" key="1">
    <source>
        <dbReference type="ARBA" id="ARBA00004651"/>
    </source>
</evidence>
<feature type="transmembrane region" description="Helical" evidence="6">
    <location>
        <begin position="228"/>
        <end position="251"/>
    </location>
</feature>
<comment type="caution">
    <text evidence="8">The sequence shown here is derived from an EMBL/GenBank/DDBJ whole genome shotgun (WGS) entry which is preliminary data.</text>
</comment>
<feature type="transmembrane region" description="Helical" evidence="6">
    <location>
        <begin position="175"/>
        <end position="194"/>
    </location>
</feature>
<feature type="transmembrane region" description="Helical" evidence="6">
    <location>
        <begin position="383"/>
        <end position="405"/>
    </location>
</feature>
<dbReference type="SUPFAM" id="SSF103473">
    <property type="entry name" value="MFS general substrate transporter"/>
    <property type="match status" value="1"/>
</dbReference>
<feature type="domain" description="Major facilitator superfamily (MFS) profile" evidence="7">
    <location>
        <begin position="1"/>
        <end position="409"/>
    </location>
</feature>
<dbReference type="PANTHER" id="PTHR23506">
    <property type="entry name" value="GH10249P"/>
    <property type="match status" value="1"/>
</dbReference>
<keyword evidence="5 6" id="KW-0472">Membrane</keyword>
<evidence type="ECO:0000259" key="7">
    <source>
        <dbReference type="PROSITE" id="PS50850"/>
    </source>
</evidence>
<dbReference type="InterPro" id="IPR001958">
    <property type="entry name" value="Tet-R_TetA/multi-R_MdtG-like"/>
</dbReference>
<organism evidence="8 9">
    <name type="scientific">Gordonia alkaliphila</name>
    <dbReference type="NCBI Taxonomy" id="1053547"/>
    <lineage>
        <taxon>Bacteria</taxon>
        <taxon>Bacillati</taxon>
        <taxon>Actinomycetota</taxon>
        <taxon>Actinomycetes</taxon>
        <taxon>Mycobacteriales</taxon>
        <taxon>Gordoniaceae</taxon>
        <taxon>Gordonia</taxon>
    </lineage>
</organism>
<dbReference type="PRINTS" id="PR01035">
    <property type="entry name" value="TCRTETA"/>
</dbReference>
<dbReference type="InterPro" id="IPR050930">
    <property type="entry name" value="MFS_Vesicular_Transporter"/>
</dbReference>
<dbReference type="Proteomes" id="UP001500822">
    <property type="component" value="Unassembled WGS sequence"/>
</dbReference>
<feature type="transmembrane region" description="Helical" evidence="6">
    <location>
        <begin position="87"/>
        <end position="105"/>
    </location>
</feature>
<dbReference type="Pfam" id="PF07690">
    <property type="entry name" value="MFS_1"/>
    <property type="match status" value="1"/>
</dbReference>
<keyword evidence="3 6" id="KW-0812">Transmembrane</keyword>
<evidence type="ECO:0000256" key="2">
    <source>
        <dbReference type="ARBA" id="ARBA00022448"/>
    </source>
</evidence>
<dbReference type="RefSeq" id="WP_345313975.1">
    <property type="nucleotide sequence ID" value="NZ_BAABIE010000013.1"/>
</dbReference>
<dbReference type="EMBL" id="BAABIE010000013">
    <property type="protein sequence ID" value="GAA4754794.1"/>
    <property type="molecule type" value="Genomic_DNA"/>
</dbReference>
<reference evidence="9" key="1">
    <citation type="journal article" date="2019" name="Int. J. Syst. Evol. Microbiol.">
        <title>The Global Catalogue of Microorganisms (GCM) 10K type strain sequencing project: providing services to taxonomists for standard genome sequencing and annotation.</title>
        <authorList>
            <consortium name="The Broad Institute Genomics Platform"/>
            <consortium name="The Broad Institute Genome Sequencing Center for Infectious Disease"/>
            <person name="Wu L."/>
            <person name="Ma J."/>
        </authorList>
    </citation>
    <scope>NUCLEOTIDE SEQUENCE [LARGE SCALE GENOMIC DNA]</scope>
    <source>
        <strain evidence="9">JCM 18077</strain>
    </source>
</reference>
<evidence type="ECO:0000313" key="9">
    <source>
        <dbReference type="Proteomes" id="UP001500822"/>
    </source>
</evidence>
<evidence type="ECO:0000256" key="3">
    <source>
        <dbReference type="ARBA" id="ARBA00022692"/>
    </source>
</evidence>
<evidence type="ECO:0000256" key="4">
    <source>
        <dbReference type="ARBA" id="ARBA00022989"/>
    </source>
</evidence>
<gene>
    <name evidence="8" type="primary">norA</name>
    <name evidence="8" type="ORF">GCM10023217_28080</name>
</gene>
<accession>A0ABP8ZF49</accession>
<feature type="transmembrane region" description="Helical" evidence="6">
    <location>
        <begin position="263"/>
        <end position="280"/>
    </location>
</feature>
<dbReference type="InterPro" id="IPR011701">
    <property type="entry name" value="MFS"/>
</dbReference>
<dbReference type="PANTHER" id="PTHR23506:SF23">
    <property type="entry name" value="GH10249P"/>
    <property type="match status" value="1"/>
</dbReference>
<dbReference type="InterPro" id="IPR020846">
    <property type="entry name" value="MFS_dom"/>
</dbReference>
<dbReference type="Gene3D" id="1.20.1250.20">
    <property type="entry name" value="MFS general substrate transporter like domains"/>
    <property type="match status" value="2"/>
</dbReference>
<sequence>MNHTSPPPPGTHSALRSWRRAGYLAPWFGGYAMVGLVVSGIVPVLLPLSVTAEGPIAVGLVVAGFYLGMLMAPFFGSVADRTGTQRLVFLASFPTAAAGSVLFAFAGMTWAMFLCMLLVGASAGAAQTTASMFIVEGRPKQEWPSRMGWLRLAFGAGQVLGLGVAIFFAHRLETGWIVVGVLMLVGTFLGWIHLPRIAHTPPAPEPGETRRARIDADLRSLLLSRFGVFLGCWLFAMIGLMTFYNVVPLILHETFDIDPSTTSLVFLIGSAIGAVLYPVCGTLARRWGSARVLGIGIVGTLCAFLVLSLATFERGEVGAVLGSLCLVTIASLYPAQYMGATLLAADIAPGGEGAAMGLFNSGVAAGAIIGAIVPSFLAQQAGYSSLAWFSLGALVASVAFGLPLLRSLRHSPAPGT</sequence>
<evidence type="ECO:0000256" key="5">
    <source>
        <dbReference type="ARBA" id="ARBA00023136"/>
    </source>
</evidence>
<dbReference type="InterPro" id="IPR036259">
    <property type="entry name" value="MFS_trans_sf"/>
</dbReference>